<dbReference type="Pfam" id="PF01610">
    <property type="entry name" value="DDE_Tnp_ISL3"/>
    <property type="match status" value="1"/>
</dbReference>
<dbReference type="Proteomes" id="UP000414364">
    <property type="component" value="Unassembled WGS sequence"/>
</dbReference>
<evidence type="ECO:0000313" key="3">
    <source>
        <dbReference type="Proteomes" id="UP000414364"/>
    </source>
</evidence>
<dbReference type="AlphaFoldDB" id="A0A5P0ZQN0"/>
<proteinExistence type="predicted"/>
<name>A0A5P0ZQN0_9LACO</name>
<reference evidence="2 3" key="1">
    <citation type="journal article" date="2019" name="Syst. Appl. Microbiol.">
        <title>Polyphasic characterization of two novel Lactobacillus spp. isolated from blown salami packages: Description of Lactobacillus halodurans sp. nov. and Lactobacillus salsicarnum sp. nov.</title>
        <authorList>
            <person name="Schuster J.A."/>
            <person name="Klingl A."/>
            <person name="Vogel R.F."/>
            <person name="Ehrmann M.A."/>
        </authorList>
    </citation>
    <scope>NUCLEOTIDE SEQUENCE [LARGE SCALE GENOMIC DNA]</scope>
    <source>
        <strain evidence="2 3">TMW 1.2172</strain>
    </source>
</reference>
<accession>A0A5P0ZQN0</accession>
<dbReference type="PANTHER" id="PTHR33498">
    <property type="entry name" value="TRANSPOSASE FOR INSERTION SEQUENCE ELEMENT IS1557"/>
    <property type="match status" value="1"/>
</dbReference>
<dbReference type="EMBL" id="VDFP01000020">
    <property type="protein sequence ID" value="MQS76564.1"/>
    <property type="molecule type" value="Genomic_DNA"/>
</dbReference>
<sequence>YQSIQEAIRHHDIDILRETTYRYKRNGTAMDTAITTLRKNINYVKNSCLLPYSNGPLEGTIGKIKKLKRNSYGFRNLNHFIKRIRLICA</sequence>
<comment type="caution">
    <text evidence="2">The sequence shown here is derived from an EMBL/GenBank/DDBJ whole genome shotgun (WGS) entry which is preliminary data.</text>
</comment>
<feature type="domain" description="Transposase IS204/IS1001/IS1096/IS1165 DDE" evidence="1">
    <location>
        <begin position="26"/>
        <end position="84"/>
    </location>
</feature>
<evidence type="ECO:0000313" key="2">
    <source>
        <dbReference type="EMBL" id="MQS76564.1"/>
    </source>
</evidence>
<dbReference type="InterPro" id="IPR002560">
    <property type="entry name" value="Transposase_DDE"/>
</dbReference>
<dbReference type="RefSeq" id="WP_192917958.1">
    <property type="nucleotide sequence ID" value="NZ_VDFP01000020.1"/>
</dbReference>
<organism evidence="2 3">
    <name type="scientific">Companilactobacillus halodurans</name>
    <dbReference type="NCBI Taxonomy" id="2584183"/>
    <lineage>
        <taxon>Bacteria</taxon>
        <taxon>Bacillati</taxon>
        <taxon>Bacillota</taxon>
        <taxon>Bacilli</taxon>
        <taxon>Lactobacillales</taxon>
        <taxon>Lactobacillaceae</taxon>
        <taxon>Companilactobacillus</taxon>
    </lineage>
</organism>
<feature type="non-terminal residue" evidence="2">
    <location>
        <position position="1"/>
    </location>
</feature>
<gene>
    <name evidence="2" type="ORF">FHL06_09270</name>
</gene>
<evidence type="ECO:0000259" key="1">
    <source>
        <dbReference type="Pfam" id="PF01610"/>
    </source>
</evidence>
<dbReference type="PANTHER" id="PTHR33498:SF1">
    <property type="entry name" value="TRANSPOSASE FOR INSERTION SEQUENCE ELEMENT IS1557"/>
    <property type="match status" value="1"/>
</dbReference>
<dbReference type="InterPro" id="IPR047951">
    <property type="entry name" value="Transpos_ISL3"/>
</dbReference>
<protein>
    <submittedName>
        <fullName evidence="2">Transposase</fullName>
    </submittedName>
</protein>